<feature type="domain" description="YhcG N-terminal" evidence="2">
    <location>
        <begin position="14"/>
        <end position="92"/>
    </location>
</feature>
<evidence type="ECO:0000313" key="3">
    <source>
        <dbReference type="EMBL" id="ACF44247.1"/>
    </source>
</evidence>
<protein>
    <recommendedName>
        <fullName evidence="5">Cytoplasmic protein</fullName>
    </recommendedName>
</protein>
<dbReference type="Gene3D" id="3.40.1350.10">
    <property type="match status" value="1"/>
</dbReference>
<evidence type="ECO:0008006" key="5">
    <source>
        <dbReference type="Google" id="ProtNLM"/>
    </source>
</evidence>
<dbReference type="OrthoDB" id="9801263at2"/>
<dbReference type="Pfam" id="PF17761">
    <property type="entry name" value="DUF1016_N"/>
    <property type="match status" value="2"/>
</dbReference>
<dbReference type="STRING" id="324925.Ppha_2039"/>
<dbReference type="InterPro" id="IPR041527">
    <property type="entry name" value="YhcG_N"/>
</dbReference>
<organism evidence="3 4">
    <name type="scientific">Pelodictyon phaeoclathratiforme (strain DSM 5477 / BU-1)</name>
    <dbReference type="NCBI Taxonomy" id="324925"/>
    <lineage>
        <taxon>Bacteria</taxon>
        <taxon>Pseudomonadati</taxon>
        <taxon>Chlorobiota</taxon>
        <taxon>Chlorobiia</taxon>
        <taxon>Chlorobiales</taxon>
        <taxon>Chlorobiaceae</taxon>
        <taxon>Chlorobium/Pelodictyon group</taxon>
        <taxon>Pelodictyon</taxon>
    </lineage>
</organism>
<feature type="domain" description="YhcG PDDEXK nuclease" evidence="1">
    <location>
        <begin position="226"/>
        <end position="379"/>
    </location>
</feature>
<feature type="domain" description="YhcG N-terminal" evidence="2">
    <location>
        <begin position="142"/>
        <end position="201"/>
    </location>
</feature>
<dbReference type="PANTHER" id="PTHR30547:SF5">
    <property type="entry name" value="NUCLEASE YHCG-RELATED"/>
    <property type="match status" value="1"/>
</dbReference>
<dbReference type="InterPro" id="IPR011856">
    <property type="entry name" value="tRNA_endonuc-like_dom_sf"/>
</dbReference>
<dbReference type="HOGENOM" id="CLU_046640_1_1_10"/>
<proteinExistence type="predicted"/>
<dbReference type="KEGG" id="pph:Ppha_2039"/>
<dbReference type="PANTHER" id="PTHR30547">
    <property type="entry name" value="UNCHARACTERIZED PROTEIN YHCG-RELATED"/>
    <property type="match status" value="1"/>
</dbReference>
<dbReference type="AlphaFoldDB" id="B4SCP2"/>
<dbReference type="InterPro" id="IPR053148">
    <property type="entry name" value="PD-DEXK-like_domain"/>
</dbReference>
<evidence type="ECO:0000313" key="4">
    <source>
        <dbReference type="Proteomes" id="UP000002724"/>
    </source>
</evidence>
<keyword evidence="4" id="KW-1185">Reference proteome</keyword>
<dbReference type="RefSeq" id="WP_012508726.1">
    <property type="nucleotide sequence ID" value="NC_011060.1"/>
</dbReference>
<sequence>MNYKQLLALFKETHQELQQRAARSVDTSLVIRNWLFGWYIVEFEQGGSDRAEYGANLLKKIAAQLTIKGCSERSLALCCKFYLTYSGILQALPAKSESRQNEFQKIGQTLPDQSFREQSELPEIQQALPVTSFDAIASAPKMVQELSETLAGCFSLGWTHYVALLTISNTDERRFYEIEASENSWGARELERQIAASLYERLALSRDKEGIRQLSEKGLIIEKPADVIKSPFVLEFLDLEEKTAYSEHALETAIIDHLEHFLLELGKGFLFEARQKRFTFDNDHFYVDLVFYNRLLRCYVLIDLKRDKLTHQDLGQMQMYVNYFDRYVKTEDELPTIGILLCHRKHDALVELTLPKDSNIFASKYQLYLPSKEELKRQLEEAAGIGHCENPDQEGMNDVR</sequence>
<dbReference type="Proteomes" id="UP000002724">
    <property type="component" value="Chromosome"/>
</dbReference>
<evidence type="ECO:0000259" key="1">
    <source>
        <dbReference type="Pfam" id="PF06250"/>
    </source>
</evidence>
<gene>
    <name evidence="3" type="ordered locus">Ppha_2039</name>
</gene>
<reference evidence="3 4" key="1">
    <citation type="submission" date="2008-06" db="EMBL/GenBank/DDBJ databases">
        <title>Complete sequence of Pelodictyon phaeoclathratiforme BU-1.</title>
        <authorList>
            <consortium name="US DOE Joint Genome Institute"/>
            <person name="Lucas S."/>
            <person name="Copeland A."/>
            <person name="Lapidus A."/>
            <person name="Glavina del Rio T."/>
            <person name="Dalin E."/>
            <person name="Tice H."/>
            <person name="Bruce D."/>
            <person name="Goodwin L."/>
            <person name="Pitluck S."/>
            <person name="Schmutz J."/>
            <person name="Larimer F."/>
            <person name="Land M."/>
            <person name="Hauser L."/>
            <person name="Kyrpides N."/>
            <person name="Mikhailova N."/>
            <person name="Liu Z."/>
            <person name="Li T."/>
            <person name="Zhao F."/>
            <person name="Overmann J."/>
            <person name="Bryant D.A."/>
            <person name="Richardson P."/>
        </authorList>
    </citation>
    <scope>NUCLEOTIDE SEQUENCE [LARGE SCALE GENOMIC DNA]</scope>
    <source>
        <strain evidence="4">DSM 5477 / BU-1</strain>
    </source>
</reference>
<accession>B4SCP2</accession>
<dbReference type="EMBL" id="CP001110">
    <property type="protein sequence ID" value="ACF44247.1"/>
    <property type="molecule type" value="Genomic_DNA"/>
</dbReference>
<dbReference type="Pfam" id="PF06250">
    <property type="entry name" value="YhcG_C"/>
    <property type="match status" value="1"/>
</dbReference>
<dbReference type="eggNOG" id="COG4804">
    <property type="taxonomic scope" value="Bacteria"/>
</dbReference>
<dbReference type="InterPro" id="IPR009362">
    <property type="entry name" value="YhcG_C"/>
</dbReference>
<dbReference type="GO" id="GO:0003676">
    <property type="term" value="F:nucleic acid binding"/>
    <property type="evidence" value="ECO:0007669"/>
    <property type="project" value="InterPro"/>
</dbReference>
<evidence type="ECO:0000259" key="2">
    <source>
        <dbReference type="Pfam" id="PF17761"/>
    </source>
</evidence>
<name>B4SCP2_PELPB</name>